<keyword evidence="2 6" id="KW-0808">Transferase</keyword>
<evidence type="ECO:0000313" key="7">
    <source>
        <dbReference type="Proteomes" id="UP000193355"/>
    </source>
</evidence>
<dbReference type="Pfam" id="PF01739">
    <property type="entry name" value="CheR"/>
    <property type="match status" value="1"/>
</dbReference>
<dbReference type="GO" id="GO:0008757">
    <property type="term" value="F:S-adenosylmethionine-dependent methyltransferase activity"/>
    <property type="evidence" value="ECO:0007669"/>
    <property type="project" value="InterPro"/>
</dbReference>
<dbReference type="STRING" id="561720.SAMN06275492_12035"/>
<dbReference type="OrthoDB" id="9816309at2"/>
<evidence type="ECO:0000256" key="3">
    <source>
        <dbReference type="ARBA" id="ARBA00022691"/>
    </source>
</evidence>
<dbReference type="InterPro" id="IPR022642">
    <property type="entry name" value="CheR_C"/>
</dbReference>
<proteinExistence type="predicted"/>
<dbReference type="SUPFAM" id="SSF48452">
    <property type="entry name" value="TPR-like"/>
    <property type="match status" value="1"/>
</dbReference>
<dbReference type="InterPro" id="IPR019734">
    <property type="entry name" value="TPR_rpt"/>
</dbReference>
<evidence type="ECO:0000256" key="2">
    <source>
        <dbReference type="ARBA" id="ARBA00022679"/>
    </source>
</evidence>
<dbReference type="InterPro" id="IPR050903">
    <property type="entry name" value="Bact_Chemotaxis_MeTrfase"/>
</dbReference>
<evidence type="ECO:0000259" key="5">
    <source>
        <dbReference type="PROSITE" id="PS50123"/>
    </source>
</evidence>
<gene>
    <name evidence="6" type="ORF">SAMN06275492_12035</name>
</gene>
<accession>A0A1X7K2V2</accession>
<dbReference type="SUPFAM" id="SSF53335">
    <property type="entry name" value="S-adenosyl-L-methionine-dependent methyltransferases"/>
    <property type="match status" value="1"/>
</dbReference>
<dbReference type="CDD" id="cd02440">
    <property type="entry name" value="AdoMet_MTases"/>
    <property type="match status" value="1"/>
</dbReference>
<dbReference type="PROSITE" id="PS50123">
    <property type="entry name" value="CHER"/>
    <property type="match status" value="1"/>
</dbReference>
<feature type="domain" description="CheR-type methyltransferase" evidence="5">
    <location>
        <begin position="1"/>
        <end position="278"/>
    </location>
</feature>
<keyword evidence="3" id="KW-0949">S-adenosyl-L-methionine</keyword>
<evidence type="ECO:0000313" key="6">
    <source>
        <dbReference type="EMBL" id="SMG35265.1"/>
    </source>
</evidence>
<dbReference type="SMART" id="SM00138">
    <property type="entry name" value="MeTrc"/>
    <property type="match status" value="1"/>
</dbReference>
<dbReference type="PANTHER" id="PTHR24422">
    <property type="entry name" value="CHEMOTAXIS PROTEIN METHYLTRANSFERASE"/>
    <property type="match status" value="1"/>
</dbReference>
<dbReference type="PANTHER" id="PTHR24422:SF19">
    <property type="entry name" value="CHEMOTAXIS PROTEIN METHYLTRANSFERASE"/>
    <property type="match status" value="1"/>
</dbReference>
<dbReference type="InterPro" id="IPR011990">
    <property type="entry name" value="TPR-like_helical_dom_sf"/>
</dbReference>
<name>A0A1X7K2V2_9BACT</name>
<dbReference type="Gene3D" id="1.25.40.10">
    <property type="entry name" value="Tetratricopeptide repeat domain"/>
    <property type="match status" value="1"/>
</dbReference>
<sequence>MSSLRLLPEDLDKLVYSIKNRFGIVLGSDIQKAREKAALLVRDLSQDLDERQDKIVTWIIERSDRTFVEVISPYITVGETYFFRDRKILSSFKEDILPSLVSSPKRPIKVWSAGCSTGEEPYTLAMIMEDSTLGLGGGFRVYGTDLNESSLKKARRGIYGKWSFRGMNDTEITRYFDPFEDGFFQVKGRYRSAVSFDSANLVASATPWRSGEIDVIFCRNVMMYFDDDSRKKVLEGFLEALSPEGWLVVAACETSLMEESHFYPVHLGGQTFFRPFESEPPFCAFPSEVGGESHESPWGNENDDDYEEYETGLYEPLPVDPRADSTEPEADIPDIGLIHSLADRGETERALELCLSLGNSTDPYIHYLTSIIYQDMGDLDGAKETLRKALFLDPSFVMAHYSLLGIAISEGNQRERSRHVRNLRELLLGMPGEETVPYGDGATAKDLLSALNNL</sequence>
<dbReference type="Gene3D" id="3.40.50.150">
    <property type="entry name" value="Vaccinia Virus protein VP39"/>
    <property type="match status" value="1"/>
</dbReference>
<protein>
    <submittedName>
        <fullName evidence="6">MCP methyltransferase, CheR-type</fullName>
    </submittedName>
</protein>
<keyword evidence="1 6" id="KW-0489">Methyltransferase</keyword>
<dbReference type="InterPro" id="IPR029063">
    <property type="entry name" value="SAM-dependent_MTases_sf"/>
</dbReference>
<dbReference type="AlphaFoldDB" id="A0A1X7K2V2"/>
<organism evidence="6 7">
    <name type="scientific">Dethiosulfovibrio salsuginis</name>
    <dbReference type="NCBI Taxonomy" id="561720"/>
    <lineage>
        <taxon>Bacteria</taxon>
        <taxon>Thermotogati</taxon>
        <taxon>Synergistota</taxon>
        <taxon>Synergistia</taxon>
        <taxon>Synergistales</taxon>
        <taxon>Dethiosulfovibrionaceae</taxon>
        <taxon>Dethiosulfovibrio</taxon>
    </lineage>
</organism>
<dbReference type="PRINTS" id="PR00996">
    <property type="entry name" value="CHERMTFRASE"/>
</dbReference>
<dbReference type="EMBL" id="FXBB01000020">
    <property type="protein sequence ID" value="SMG35265.1"/>
    <property type="molecule type" value="Genomic_DNA"/>
</dbReference>
<keyword evidence="7" id="KW-1185">Reference proteome</keyword>
<feature type="repeat" description="TPR" evidence="4">
    <location>
        <begin position="363"/>
        <end position="396"/>
    </location>
</feature>
<evidence type="ECO:0000256" key="1">
    <source>
        <dbReference type="ARBA" id="ARBA00022603"/>
    </source>
</evidence>
<dbReference type="InterPro" id="IPR000780">
    <property type="entry name" value="CheR_MeTrfase"/>
</dbReference>
<keyword evidence="4" id="KW-0802">TPR repeat</keyword>
<dbReference type="GO" id="GO:0032259">
    <property type="term" value="P:methylation"/>
    <property type="evidence" value="ECO:0007669"/>
    <property type="project" value="UniProtKB-KW"/>
</dbReference>
<evidence type="ECO:0000256" key="4">
    <source>
        <dbReference type="PROSITE-ProRule" id="PRU00339"/>
    </source>
</evidence>
<dbReference type="PROSITE" id="PS50005">
    <property type="entry name" value="TPR"/>
    <property type="match status" value="1"/>
</dbReference>
<dbReference type="Proteomes" id="UP000193355">
    <property type="component" value="Unassembled WGS sequence"/>
</dbReference>
<reference evidence="7" key="1">
    <citation type="submission" date="2017-04" db="EMBL/GenBank/DDBJ databases">
        <authorList>
            <person name="Varghese N."/>
            <person name="Submissions S."/>
        </authorList>
    </citation>
    <scope>NUCLEOTIDE SEQUENCE [LARGE SCALE GENOMIC DNA]</scope>
    <source>
        <strain evidence="7">USBA 82</strain>
    </source>
</reference>
<dbReference type="RefSeq" id="WP_085544896.1">
    <property type="nucleotide sequence ID" value="NZ_FXBB01000020.1"/>
</dbReference>